<evidence type="ECO:0000256" key="4">
    <source>
        <dbReference type="PROSITE-ProRule" id="PRU00175"/>
    </source>
</evidence>
<dbReference type="Gramene" id="mRNA:HanXRQr2_Chr06g0278271">
    <property type="protein sequence ID" value="CDS:HanXRQr2_Chr06g0278271.1"/>
    <property type="gene ID" value="HanXRQr2_Chr06g0278271"/>
</dbReference>
<evidence type="ECO:0000256" key="3">
    <source>
        <dbReference type="ARBA" id="ARBA00022833"/>
    </source>
</evidence>
<dbReference type="GO" id="GO:0061630">
    <property type="term" value="F:ubiquitin protein ligase activity"/>
    <property type="evidence" value="ECO:0000318"/>
    <property type="project" value="GO_Central"/>
</dbReference>
<keyword evidence="5" id="KW-1133">Transmembrane helix</keyword>
<dbReference type="Gene3D" id="3.30.40.10">
    <property type="entry name" value="Zinc/RING finger domain, C3HC4 (zinc finger)"/>
    <property type="match status" value="1"/>
</dbReference>
<keyword evidence="2 4" id="KW-0863">Zinc-finger</keyword>
<keyword evidence="5" id="KW-0812">Transmembrane</keyword>
<sequence length="183" mass="20598">MVPLRGSLLMTIQRLPNSPLVRIIYLFIKLKTNMMNLDPTQPARMSSGVDSPPATPDDDSVYFNSEFILFIGLFVILCFLFCLIALNACTWLTPNRTTIHDHFSLPAAKLLRTIPKVTYSAAHNSSDCAICLSEFVVGDEIRVLPRCHHCFHAVCIDRWIGSHFTCPSCRQLLLKTTRETAQS</sequence>
<gene>
    <name evidence="7" type="ORF">HanXRQr2_Chr06g0278271</name>
</gene>
<dbReference type="EMBL" id="MNCJ02000321">
    <property type="protein sequence ID" value="KAF5804024.1"/>
    <property type="molecule type" value="Genomic_DNA"/>
</dbReference>
<dbReference type="InterPro" id="IPR001841">
    <property type="entry name" value="Znf_RING"/>
</dbReference>
<evidence type="ECO:0000259" key="6">
    <source>
        <dbReference type="PROSITE" id="PS50089"/>
    </source>
</evidence>
<organism evidence="7 8">
    <name type="scientific">Helianthus annuus</name>
    <name type="common">Common sunflower</name>
    <dbReference type="NCBI Taxonomy" id="4232"/>
    <lineage>
        <taxon>Eukaryota</taxon>
        <taxon>Viridiplantae</taxon>
        <taxon>Streptophyta</taxon>
        <taxon>Embryophyta</taxon>
        <taxon>Tracheophyta</taxon>
        <taxon>Spermatophyta</taxon>
        <taxon>Magnoliopsida</taxon>
        <taxon>eudicotyledons</taxon>
        <taxon>Gunneridae</taxon>
        <taxon>Pentapetalae</taxon>
        <taxon>asterids</taxon>
        <taxon>campanulids</taxon>
        <taxon>Asterales</taxon>
        <taxon>Asteraceae</taxon>
        <taxon>Asteroideae</taxon>
        <taxon>Heliantheae alliance</taxon>
        <taxon>Heliantheae</taxon>
        <taxon>Helianthus</taxon>
    </lineage>
</organism>
<feature type="domain" description="RING-type" evidence="6">
    <location>
        <begin position="128"/>
        <end position="170"/>
    </location>
</feature>
<keyword evidence="1" id="KW-0479">Metal-binding</keyword>
<keyword evidence="3" id="KW-0862">Zinc</keyword>
<reference evidence="7" key="2">
    <citation type="submission" date="2020-06" db="EMBL/GenBank/DDBJ databases">
        <title>Helianthus annuus Genome sequencing and assembly Release 2.</title>
        <authorList>
            <person name="Gouzy J."/>
            <person name="Langlade N."/>
            <person name="Munos S."/>
        </authorList>
    </citation>
    <scope>NUCLEOTIDE SEQUENCE</scope>
    <source>
        <tissue evidence="7">Leaves</tissue>
    </source>
</reference>
<evidence type="ECO:0000256" key="5">
    <source>
        <dbReference type="SAM" id="Phobius"/>
    </source>
</evidence>
<evidence type="ECO:0000256" key="1">
    <source>
        <dbReference type="ARBA" id="ARBA00022723"/>
    </source>
</evidence>
<dbReference type="PROSITE" id="PS50089">
    <property type="entry name" value="ZF_RING_2"/>
    <property type="match status" value="1"/>
</dbReference>
<dbReference type="SUPFAM" id="SSF57850">
    <property type="entry name" value="RING/U-box"/>
    <property type="match status" value="1"/>
</dbReference>
<evidence type="ECO:0000313" key="7">
    <source>
        <dbReference type="EMBL" id="KAF5804024.1"/>
    </source>
</evidence>
<reference evidence="7" key="1">
    <citation type="journal article" date="2017" name="Nature">
        <title>The sunflower genome provides insights into oil metabolism, flowering and Asterid evolution.</title>
        <authorList>
            <person name="Badouin H."/>
            <person name="Gouzy J."/>
            <person name="Grassa C.J."/>
            <person name="Murat F."/>
            <person name="Staton S.E."/>
            <person name="Cottret L."/>
            <person name="Lelandais-Briere C."/>
            <person name="Owens G.L."/>
            <person name="Carrere S."/>
            <person name="Mayjonade B."/>
            <person name="Legrand L."/>
            <person name="Gill N."/>
            <person name="Kane N.C."/>
            <person name="Bowers J.E."/>
            <person name="Hubner S."/>
            <person name="Bellec A."/>
            <person name="Berard A."/>
            <person name="Berges H."/>
            <person name="Blanchet N."/>
            <person name="Boniface M.C."/>
            <person name="Brunel D."/>
            <person name="Catrice O."/>
            <person name="Chaidir N."/>
            <person name="Claudel C."/>
            <person name="Donnadieu C."/>
            <person name="Faraut T."/>
            <person name="Fievet G."/>
            <person name="Helmstetter N."/>
            <person name="King M."/>
            <person name="Knapp S.J."/>
            <person name="Lai Z."/>
            <person name="Le Paslier M.C."/>
            <person name="Lippi Y."/>
            <person name="Lorenzon L."/>
            <person name="Mandel J.R."/>
            <person name="Marage G."/>
            <person name="Marchand G."/>
            <person name="Marquand E."/>
            <person name="Bret-Mestries E."/>
            <person name="Morien E."/>
            <person name="Nambeesan S."/>
            <person name="Nguyen T."/>
            <person name="Pegot-Espagnet P."/>
            <person name="Pouilly N."/>
            <person name="Raftis F."/>
            <person name="Sallet E."/>
            <person name="Schiex T."/>
            <person name="Thomas J."/>
            <person name="Vandecasteele C."/>
            <person name="Vares D."/>
            <person name="Vear F."/>
            <person name="Vautrin S."/>
            <person name="Crespi M."/>
            <person name="Mangin B."/>
            <person name="Burke J.M."/>
            <person name="Salse J."/>
            <person name="Munos S."/>
            <person name="Vincourt P."/>
            <person name="Rieseberg L.H."/>
            <person name="Langlade N.B."/>
        </authorList>
    </citation>
    <scope>NUCLEOTIDE SEQUENCE</scope>
    <source>
        <tissue evidence="7">Leaves</tissue>
    </source>
</reference>
<accession>A0A9K3IVM2</accession>
<dbReference type="PANTHER" id="PTHR45798:SF102">
    <property type="entry name" value="TRANSCRIPTION FACTOR C2H2 FAMILY"/>
    <property type="match status" value="1"/>
</dbReference>
<evidence type="ECO:0000256" key="2">
    <source>
        <dbReference type="ARBA" id="ARBA00022771"/>
    </source>
</evidence>
<dbReference type="GO" id="GO:0008270">
    <property type="term" value="F:zinc ion binding"/>
    <property type="evidence" value="ECO:0007669"/>
    <property type="project" value="UniProtKB-KW"/>
</dbReference>
<dbReference type="PANTHER" id="PTHR45798">
    <property type="entry name" value="RING-H2 FINGER PROTEIN ATL61-RELATED-RELATED"/>
    <property type="match status" value="1"/>
</dbReference>
<dbReference type="InterPro" id="IPR052788">
    <property type="entry name" value="RING-type_E3_ligase_ATL"/>
</dbReference>
<evidence type="ECO:0000313" key="8">
    <source>
        <dbReference type="Proteomes" id="UP000215914"/>
    </source>
</evidence>
<dbReference type="Pfam" id="PF13639">
    <property type="entry name" value="zf-RING_2"/>
    <property type="match status" value="1"/>
</dbReference>
<keyword evidence="5" id="KW-0472">Membrane</keyword>
<feature type="transmembrane region" description="Helical" evidence="5">
    <location>
        <begin position="67"/>
        <end position="86"/>
    </location>
</feature>
<dbReference type="AlphaFoldDB" id="A0A9K3IVM2"/>
<protein>
    <submittedName>
        <fullName evidence="7">Transcription factor C2H2 family</fullName>
    </submittedName>
</protein>
<proteinExistence type="predicted"/>
<dbReference type="CDD" id="cd16461">
    <property type="entry name" value="RING-H2_EL5-like"/>
    <property type="match status" value="1"/>
</dbReference>
<keyword evidence="8" id="KW-1185">Reference proteome</keyword>
<dbReference type="InterPro" id="IPR013083">
    <property type="entry name" value="Znf_RING/FYVE/PHD"/>
</dbReference>
<dbReference type="Proteomes" id="UP000215914">
    <property type="component" value="Unassembled WGS sequence"/>
</dbReference>
<comment type="caution">
    <text evidence="7">The sequence shown here is derived from an EMBL/GenBank/DDBJ whole genome shotgun (WGS) entry which is preliminary data.</text>
</comment>
<name>A0A9K3IVM2_HELAN</name>
<dbReference type="SMART" id="SM00184">
    <property type="entry name" value="RING"/>
    <property type="match status" value="1"/>
</dbReference>